<evidence type="ECO:0000259" key="3">
    <source>
        <dbReference type="Pfam" id="PF02481"/>
    </source>
</evidence>
<dbReference type="SUPFAM" id="SSF46785">
    <property type="entry name" value="Winged helix' DNA-binding domain"/>
    <property type="match status" value="1"/>
</dbReference>
<organism evidence="4 5">
    <name type="scientific">Salinispora tropica (strain ATCC BAA-916 / DSM 44818 / JCM 13857 / NBRC 105044 / CNB-440)</name>
    <dbReference type="NCBI Taxonomy" id="369723"/>
    <lineage>
        <taxon>Bacteria</taxon>
        <taxon>Bacillati</taxon>
        <taxon>Actinomycetota</taxon>
        <taxon>Actinomycetes</taxon>
        <taxon>Micromonosporales</taxon>
        <taxon>Micromonosporaceae</taxon>
        <taxon>Salinispora</taxon>
    </lineage>
</organism>
<evidence type="ECO:0000313" key="5">
    <source>
        <dbReference type="Proteomes" id="UP000000235"/>
    </source>
</evidence>
<dbReference type="AlphaFoldDB" id="A4X4I8"/>
<dbReference type="RefSeq" id="WP_011905220.1">
    <property type="nucleotide sequence ID" value="NC_009380.1"/>
</dbReference>
<reference evidence="5" key="1">
    <citation type="journal article" date="2007" name="Proc. Natl. Acad. Sci. U.S.A.">
        <title>Genome sequencing reveals complex secondary metabolome in the marine actinomycete Salinispora tropica.</title>
        <authorList>
            <person name="Udwary D.W."/>
            <person name="Zeigler L."/>
            <person name="Asolkar R.N."/>
            <person name="Singan V."/>
            <person name="Lapidus A."/>
            <person name="Fenical W."/>
            <person name="Jensen P.R."/>
            <person name="Moore B.S."/>
        </authorList>
    </citation>
    <scope>NUCLEOTIDE SEQUENCE [LARGE SCALE GENOMIC DNA]</scope>
    <source>
        <strain evidence="5">ATCC BAA-916 / DSM 44818 / CNB-440</strain>
    </source>
</reference>
<dbReference type="InterPro" id="IPR036388">
    <property type="entry name" value="WH-like_DNA-bd_sf"/>
</dbReference>
<evidence type="ECO:0000256" key="2">
    <source>
        <dbReference type="SAM" id="MobiDB-lite"/>
    </source>
</evidence>
<protein>
    <submittedName>
        <fullName evidence="4">DNA protecting protein DprA</fullName>
    </submittedName>
</protein>
<dbReference type="EMBL" id="CP000667">
    <property type="protein sequence ID" value="ABP53788.1"/>
    <property type="molecule type" value="Genomic_DNA"/>
</dbReference>
<evidence type="ECO:0000256" key="1">
    <source>
        <dbReference type="ARBA" id="ARBA00006525"/>
    </source>
</evidence>
<dbReference type="Pfam" id="PF02481">
    <property type="entry name" value="DNA_processg_A"/>
    <property type="match status" value="1"/>
</dbReference>
<feature type="region of interest" description="Disordered" evidence="2">
    <location>
        <begin position="410"/>
        <end position="444"/>
    </location>
</feature>
<comment type="similarity">
    <text evidence="1">Belongs to the DprA/Smf family.</text>
</comment>
<dbReference type="GO" id="GO:0009294">
    <property type="term" value="P:DNA-mediated transformation"/>
    <property type="evidence" value="ECO:0007669"/>
    <property type="project" value="InterPro"/>
</dbReference>
<feature type="domain" description="Smf/DprA SLOG" evidence="3">
    <location>
        <begin position="114"/>
        <end position="339"/>
    </location>
</feature>
<dbReference type="PATRIC" id="fig|369723.5.peg.1344"/>
<dbReference type="Gene3D" id="3.40.50.450">
    <property type="match status" value="1"/>
</dbReference>
<feature type="compositionally biased region" description="Low complexity" evidence="2">
    <location>
        <begin position="1"/>
        <end position="16"/>
    </location>
</feature>
<dbReference type="eggNOG" id="COG0758">
    <property type="taxonomic scope" value="Bacteria"/>
</dbReference>
<name>A4X4I8_SALTO</name>
<dbReference type="InterPro" id="IPR036390">
    <property type="entry name" value="WH_DNA-bd_sf"/>
</dbReference>
<dbReference type="PANTHER" id="PTHR43022">
    <property type="entry name" value="PROTEIN SMF"/>
    <property type="match status" value="1"/>
</dbReference>
<dbReference type="InterPro" id="IPR057666">
    <property type="entry name" value="DrpA_SLOG"/>
</dbReference>
<feature type="region of interest" description="Disordered" evidence="2">
    <location>
        <begin position="1"/>
        <end position="30"/>
    </location>
</feature>
<evidence type="ECO:0000313" key="4">
    <source>
        <dbReference type="EMBL" id="ABP53788.1"/>
    </source>
</evidence>
<dbReference type="Proteomes" id="UP000000235">
    <property type="component" value="Chromosome"/>
</dbReference>
<gene>
    <name evidence="4" type="ordered locus">Strop_1318</name>
</gene>
<accession>A4X4I8</accession>
<keyword evidence="5" id="KW-1185">Reference proteome</keyword>
<dbReference type="SUPFAM" id="SSF102405">
    <property type="entry name" value="MCP/YpsA-like"/>
    <property type="match status" value="1"/>
</dbReference>
<proteinExistence type="inferred from homology"/>
<dbReference type="Gene3D" id="1.10.10.10">
    <property type="entry name" value="Winged helix-like DNA-binding domain superfamily/Winged helix DNA-binding domain"/>
    <property type="match status" value="1"/>
</dbReference>
<feature type="compositionally biased region" description="Low complexity" evidence="2">
    <location>
        <begin position="417"/>
        <end position="444"/>
    </location>
</feature>
<sequence length="444" mass="46541">MTAGDEAGADSGSAASPEWADMRHPTSEPSVTALDADRLARVALTWIAEPGNRSVFRLVQQYGAAGALALLREGGTPDDSLRKTVAARLSAGDPLAVAAEAMERADRLGARLVTPTDDEWPRPVADLHRLVLGGSTRRVDRETAPPLCFWVRGGHPLAETLDRSVALVGARAATGYGVHVGTELAYGLAERGWTVVSGGAFGIDAAAHRGALTAGGLTVSVLACGLDRPYPMGNAALFDRIADTGLLVSEWIPGADPLRPRFLIRNRVIAAATRGSVLVEAAARSGATQTMHRALAMARPAMVVPGPVTSTMSVGAHELLRQYPEARLVVSPAQVLEEVGRIGGDLAPPVRGPARVRDQLDDEATMVLEALPRRGVHGVDDIAARSGVVARTALRKLALLEELGLVNRRGDGYALSPARPTTRTPTDAATANAQRRPQGPQGPP</sequence>
<dbReference type="KEGG" id="stp:Strop_1318"/>
<dbReference type="PANTHER" id="PTHR43022:SF1">
    <property type="entry name" value="PROTEIN SMF"/>
    <property type="match status" value="1"/>
</dbReference>
<dbReference type="STRING" id="369723.Strop_1318"/>
<dbReference type="InterPro" id="IPR003488">
    <property type="entry name" value="DprA"/>
</dbReference>
<dbReference type="HOGENOM" id="CLU_029601_2_1_11"/>